<dbReference type="AlphaFoldDB" id="A0A0G0D084"/>
<dbReference type="Proteomes" id="UP000034316">
    <property type="component" value="Unassembled WGS sequence"/>
</dbReference>
<name>A0A0G0D084_9BACT</name>
<dbReference type="STRING" id="1618333.UR93_C0036G0001"/>
<comment type="caution">
    <text evidence="1">The sequence shown here is derived from an EMBL/GenBank/DDBJ whole genome shotgun (WGS) entry which is preliminary data.</text>
</comment>
<dbReference type="EMBL" id="LBRB01000036">
    <property type="protein sequence ID" value="KKP87684.1"/>
    <property type="molecule type" value="Genomic_DNA"/>
</dbReference>
<reference evidence="1 2" key="1">
    <citation type="journal article" date="2015" name="Nature">
        <title>rRNA introns, odd ribosomes, and small enigmatic genomes across a large radiation of phyla.</title>
        <authorList>
            <person name="Brown C.T."/>
            <person name="Hug L.A."/>
            <person name="Thomas B.C."/>
            <person name="Sharon I."/>
            <person name="Castelle C.J."/>
            <person name="Singh A."/>
            <person name="Wilkins M.J."/>
            <person name="Williams K.H."/>
            <person name="Banfield J.F."/>
        </authorList>
    </citation>
    <scope>NUCLEOTIDE SEQUENCE [LARGE SCALE GENOMIC DNA]</scope>
</reference>
<proteinExistence type="predicted"/>
<accession>A0A0G0D084</accession>
<gene>
    <name evidence="1" type="ORF">UR93_C0036G0001</name>
</gene>
<evidence type="ECO:0000313" key="1">
    <source>
        <dbReference type="EMBL" id="KKP87684.1"/>
    </source>
</evidence>
<organism evidence="1 2">
    <name type="scientific">Berkelbacteria bacterium GW2011_GWA2_35_9</name>
    <dbReference type="NCBI Taxonomy" id="1618333"/>
    <lineage>
        <taxon>Bacteria</taxon>
        <taxon>Candidatus Berkelbacteria</taxon>
    </lineage>
</organism>
<sequence length="47" mass="5456">ITNQPVNKKNLVKPTITANFVQKKTSITNHVHSLMLKIKRRYVKINP</sequence>
<protein>
    <submittedName>
        <fullName evidence="1">Uncharacterized protein</fullName>
    </submittedName>
</protein>
<feature type="non-terminal residue" evidence="1">
    <location>
        <position position="1"/>
    </location>
</feature>
<evidence type="ECO:0000313" key="2">
    <source>
        <dbReference type="Proteomes" id="UP000034316"/>
    </source>
</evidence>